<comment type="similarity">
    <text evidence="1">Belongs to the LysR transcriptional regulatory family.</text>
</comment>
<keyword evidence="2" id="KW-0805">Transcription regulation</keyword>
<dbReference type="PANTHER" id="PTHR30346:SF30">
    <property type="entry name" value="SMALL NEUTRAL PROTEASE REGULATORY PROTEIN"/>
    <property type="match status" value="1"/>
</dbReference>
<dbReference type="PANTHER" id="PTHR30346">
    <property type="entry name" value="TRANSCRIPTIONAL DUAL REGULATOR HCAR-RELATED"/>
    <property type="match status" value="1"/>
</dbReference>
<dbReference type="Proteomes" id="UP001596548">
    <property type="component" value="Unassembled WGS sequence"/>
</dbReference>
<name>A0ABW2HNK4_9ACTN</name>
<comment type="caution">
    <text evidence="6">The sequence shown here is derived from an EMBL/GenBank/DDBJ whole genome shotgun (WGS) entry which is preliminary data.</text>
</comment>
<reference evidence="7" key="1">
    <citation type="journal article" date="2019" name="Int. J. Syst. Evol. Microbiol.">
        <title>The Global Catalogue of Microorganisms (GCM) 10K type strain sequencing project: providing services to taxonomists for standard genome sequencing and annotation.</title>
        <authorList>
            <consortium name="The Broad Institute Genomics Platform"/>
            <consortium name="The Broad Institute Genome Sequencing Center for Infectious Disease"/>
            <person name="Wu L."/>
            <person name="Ma J."/>
        </authorList>
    </citation>
    <scope>NUCLEOTIDE SEQUENCE [LARGE SCALE GENOMIC DNA]</scope>
    <source>
        <strain evidence="7">XZYJT-10</strain>
    </source>
</reference>
<dbReference type="EMBL" id="JBHTBJ010000006">
    <property type="protein sequence ID" value="MFC7274690.1"/>
    <property type="molecule type" value="Genomic_DNA"/>
</dbReference>
<dbReference type="Gene3D" id="3.40.190.290">
    <property type="match status" value="1"/>
</dbReference>
<evidence type="ECO:0000313" key="6">
    <source>
        <dbReference type="EMBL" id="MFC7274690.1"/>
    </source>
</evidence>
<evidence type="ECO:0000259" key="5">
    <source>
        <dbReference type="PROSITE" id="PS50931"/>
    </source>
</evidence>
<dbReference type="PROSITE" id="PS50931">
    <property type="entry name" value="HTH_LYSR"/>
    <property type="match status" value="1"/>
</dbReference>
<dbReference type="InterPro" id="IPR005119">
    <property type="entry name" value="LysR_subst-bd"/>
</dbReference>
<proteinExistence type="inferred from homology"/>
<dbReference type="Pfam" id="PF03466">
    <property type="entry name" value="LysR_substrate"/>
    <property type="match status" value="1"/>
</dbReference>
<evidence type="ECO:0000256" key="3">
    <source>
        <dbReference type="ARBA" id="ARBA00023125"/>
    </source>
</evidence>
<organism evidence="6 7">
    <name type="scientific">Paractinoplanes rhizophilus</name>
    <dbReference type="NCBI Taxonomy" id="1416877"/>
    <lineage>
        <taxon>Bacteria</taxon>
        <taxon>Bacillati</taxon>
        <taxon>Actinomycetota</taxon>
        <taxon>Actinomycetes</taxon>
        <taxon>Micromonosporales</taxon>
        <taxon>Micromonosporaceae</taxon>
        <taxon>Paractinoplanes</taxon>
    </lineage>
</organism>
<dbReference type="InterPro" id="IPR036388">
    <property type="entry name" value="WH-like_DNA-bd_sf"/>
</dbReference>
<feature type="domain" description="HTH lysR-type" evidence="5">
    <location>
        <begin position="3"/>
        <end position="60"/>
    </location>
</feature>
<accession>A0ABW2HNK4</accession>
<keyword evidence="7" id="KW-1185">Reference proteome</keyword>
<sequence>MNLELRHLKVVVAIAETGSVTKAASQLGLAQPALTAQLQRIERTLGGPLFERDRRGARPTALGELVLSRARVLLPAMKGLQDEAARLAGASGTETMSRYRIGALGGPVLGGMVHRLSMAQPDAQITTHASYYVDELANMVLAGKLDYAQVGVCGDAIPSADYGLVWQTIAVDAVCVLMPEDHPAGKDVDVDLAELADEQWVGSTGDGCFAECFAAACARAGFTPRRVLETDVRGCVDMVESGLALGLCQPTFRPPASLTHRPMRGAPLRWRLVLGWHPDSPAARSAPKLMEMAQESYQEVVARNPSYVEWMAGYPHLGGSETALAPLSGR</sequence>
<evidence type="ECO:0000256" key="2">
    <source>
        <dbReference type="ARBA" id="ARBA00023015"/>
    </source>
</evidence>
<dbReference type="RefSeq" id="WP_378966911.1">
    <property type="nucleotide sequence ID" value="NZ_JBHTBJ010000006.1"/>
</dbReference>
<protein>
    <submittedName>
        <fullName evidence="6">LysR family transcriptional regulator</fullName>
    </submittedName>
</protein>
<gene>
    <name evidence="6" type="ORF">ACFQS1_11910</name>
</gene>
<dbReference type="SUPFAM" id="SSF53850">
    <property type="entry name" value="Periplasmic binding protein-like II"/>
    <property type="match status" value="1"/>
</dbReference>
<dbReference type="InterPro" id="IPR000847">
    <property type="entry name" value="LysR_HTH_N"/>
</dbReference>
<dbReference type="PRINTS" id="PR00039">
    <property type="entry name" value="HTHLYSR"/>
</dbReference>
<keyword evidence="3" id="KW-0238">DNA-binding</keyword>
<dbReference type="Gene3D" id="1.10.10.10">
    <property type="entry name" value="Winged helix-like DNA-binding domain superfamily/Winged helix DNA-binding domain"/>
    <property type="match status" value="1"/>
</dbReference>
<keyword evidence="4" id="KW-0804">Transcription</keyword>
<dbReference type="Pfam" id="PF00126">
    <property type="entry name" value="HTH_1"/>
    <property type="match status" value="1"/>
</dbReference>
<evidence type="ECO:0000256" key="1">
    <source>
        <dbReference type="ARBA" id="ARBA00009437"/>
    </source>
</evidence>
<dbReference type="SUPFAM" id="SSF46785">
    <property type="entry name" value="Winged helix' DNA-binding domain"/>
    <property type="match status" value="1"/>
</dbReference>
<dbReference type="InterPro" id="IPR036390">
    <property type="entry name" value="WH_DNA-bd_sf"/>
</dbReference>
<dbReference type="CDD" id="cd05466">
    <property type="entry name" value="PBP2_LTTR_substrate"/>
    <property type="match status" value="1"/>
</dbReference>
<evidence type="ECO:0000313" key="7">
    <source>
        <dbReference type="Proteomes" id="UP001596548"/>
    </source>
</evidence>
<evidence type="ECO:0000256" key="4">
    <source>
        <dbReference type="ARBA" id="ARBA00023163"/>
    </source>
</evidence>